<comment type="caution">
    <text evidence="2">The sequence shown here is derived from an EMBL/GenBank/DDBJ whole genome shotgun (WGS) entry which is preliminary data.</text>
</comment>
<dbReference type="EMBL" id="JANPWB010000007">
    <property type="protein sequence ID" value="KAJ1172118.1"/>
    <property type="molecule type" value="Genomic_DNA"/>
</dbReference>
<keyword evidence="3" id="KW-1185">Reference proteome</keyword>
<feature type="region of interest" description="Disordered" evidence="1">
    <location>
        <begin position="27"/>
        <end position="50"/>
    </location>
</feature>
<organism evidence="2 3">
    <name type="scientific">Pleurodeles waltl</name>
    <name type="common">Iberian ribbed newt</name>
    <dbReference type="NCBI Taxonomy" id="8319"/>
    <lineage>
        <taxon>Eukaryota</taxon>
        <taxon>Metazoa</taxon>
        <taxon>Chordata</taxon>
        <taxon>Craniata</taxon>
        <taxon>Vertebrata</taxon>
        <taxon>Euteleostomi</taxon>
        <taxon>Amphibia</taxon>
        <taxon>Batrachia</taxon>
        <taxon>Caudata</taxon>
        <taxon>Salamandroidea</taxon>
        <taxon>Salamandridae</taxon>
        <taxon>Pleurodelinae</taxon>
        <taxon>Pleurodeles</taxon>
    </lineage>
</organism>
<dbReference type="AlphaFoldDB" id="A0AAV7T889"/>
<feature type="region of interest" description="Disordered" evidence="1">
    <location>
        <begin position="63"/>
        <end position="90"/>
    </location>
</feature>
<sequence length="90" mass="9528">MRGVVGHRGPELRAAVRVGMRVLGQCPRPANAEDRGSHLNGGATSWEGGPATRAQCRAWCWGRRDSGPALQDPAERDPREDGEGGEGAPV</sequence>
<feature type="compositionally biased region" description="Basic and acidic residues" evidence="1">
    <location>
        <begin position="73"/>
        <end position="82"/>
    </location>
</feature>
<gene>
    <name evidence="2" type="ORF">NDU88_003968</name>
</gene>
<evidence type="ECO:0000313" key="3">
    <source>
        <dbReference type="Proteomes" id="UP001066276"/>
    </source>
</evidence>
<dbReference type="Proteomes" id="UP001066276">
    <property type="component" value="Chromosome 4_1"/>
</dbReference>
<accession>A0AAV7T889</accession>
<evidence type="ECO:0000313" key="2">
    <source>
        <dbReference type="EMBL" id="KAJ1172118.1"/>
    </source>
</evidence>
<reference evidence="2" key="1">
    <citation type="journal article" date="2022" name="bioRxiv">
        <title>Sequencing and chromosome-scale assembly of the giantPleurodeles waltlgenome.</title>
        <authorList>
            <person name="Brown T."/>
            <person name="Elewa A."/>
            <person name="Iarovenko S."/>
            <person name="Subramanian E."/>
            <person name="Araus A.J."/>
            <person name="Petzold A."/>
            <person name="Susuki M."/>
            <person name="Suzuki K.-i.T."/>
            <person name="Hayashi T."/>
            <person name="Toyoda A."/>
            <person name="Oliveira C."/>
            <person name="Osipova E."/>
            <person name="Leigh N.D."/>
            <person name="Simon A."/>
            <person name="Yun M.H."/>
        </authorList>
    </citation>
    <scope>NUCLEOTIDE SEQUENCE</scope>
    <source>
        <strain evidence="2">20211129_DDA</strain>
        <tissue evidence="2">Liver</tissue>
    </source>
</reference>
<evidence type="ECO:0000256" key="1">
    <source>
        <dbReference type="SAM" id="MobiDB-lite"/>
    </source>
</evidence>
<name>A0AAV7T889_PLEWA</name>
<proteinExistence type="predicted"/>
<protein>
    <submittedName>
        <fullName evidence="2">Uncharacterized protein</fullName>
    </submittedName>
</protein>